<dbReference type="SMART" id="SM00487">
    <property type="entry name" value="DEXDc"/>
    <property type="match status" value="1"/>
</dbReference>
<feature type="compositionally biased region" description="Polar residues" evidence="2">
    <location>
        <begin position="497"/>
        <end position="517"/>
    </location>
</feature>
<dbReference type="EC" id="3.6.4.-" evidence="5"/>
<evidence type="ECO:0000256" key="1">
    <source>
        <dbReference type="ARBA" id="ARBA00022801"/>
    </source>
</evidence>
<dbReference type="SMART" id="SM00490">
    <property type="entry name" value="HELICc"/>
    <property type="match status" value="1"/>
</dbReference>
<feature type="region of interest" description="Disordered" evidence="2">
    <location>
        <begin position="335"/>
        <end position="356"/>
    </location>
</feature>
<comment type="caution">
    <text evidence="5">The sequence shown here is derived from an EMBL/GenBank/DDBJ whole genome shotgun (WGS) entry which is preliminary data.</text>
</comment>
<evidence type="ECO:0000259" key="4">
    <source>
        <dbReference type="PROSITE" id="PS51194"/>
    </source>
</evidence>
<feature type="compositionally biased region" description="Polar residues" evidence="2">
    <location>
        <begin position="235"/>
        <end position="247"/>
    </location>
</feature>
<feature type="compositionally biased region" description="Low complexity" evidence="2">
    <location>
        <begin position="265"/>
        <end position="275"/>
    </location>
</feature>
<feature type="region of interest" description="Disordered" evidence="2">
    <location>
        <begin position="484"/>
        <end position="532"/>
    </location>
</feature>
<dbReference type="Pfam" id="PF00271">
    <property type="entry name" value="Helicase_C"/>
    <property type="match status" value="1"/>
</dbReference>
<feature type="region of interest" description="Disordered" evidence="2">
    <location>
        <begin position="210"/>
        <end position="323"/>
    </location>
</feature>
<protein>
    <submittedName>
        <fullName evidence="5">RAD54-like protein</fullName>
        <ecNumber evidence="5">3.6.4.-</ecNumber>
    </submittedName>
</protein>
<dbReference type="GO" id="GO:0016787">
    <property type="term" value="F:hydrolase activity"/>
    <property type="evidence" value="ECO:0007669"/>
    <property type="project" value="UniProtKB-KW"/>
</dbReference>
<feature type="compositionally biased region" description="Basic and acidic residues" evidence="2">
    <location>
        <begin position="302"/>
        <end position="313"/>
    </location>
</feature>
<organism evidence="5 6">
    <name type="scientific">Skeletonema marinoi</name>
    <dbReference type="NCBI Taxonomy" id="267567"/>
    <lineage>
        <taxon>Eukaryota</taxon>
        <taxon>Sar</taxon>
        <taxon>Stramenopiles</taxon>
        <taxon>Ochrophyta</taxon>
        <taxon>Bacillariophyta</taxon>
        <taxon>Coscinodiscophyceae</taxon>
        <taxon>Thalassiosirophycidae</taxon>
        <taxon>Thalassiosirales</taxon>
        <taxon>Skeletonemataceae</taxon>
        <taxon>Skeletonema</taxon>
        <taxon>Skeletonema marinoi-dohrnii complex</taxon>
    </lineage>
</organism>
<dbReference type="Gene3D" id="3.40.50.10810">
    <property type="entry name" value="Tandem AAA-ATPase domain"/>
    <property type="match status" value="1"/>
</dbReference>
<dbReference type="Proteomes" id="UP001224775">
    <property type="component" value="Unassembled WGS sequence"/>
</dbReference>
<feature type="region of interest" description="Disordered" evidence="2">
    <location>
        <begin position="122"/>
        <end position="143"/>
    </location>
</feature>
<dbReference type="PANTHER" id="PTHR45629">
    <property type="entry name" value="SNF2/RAD54 FAMILY MEMBER"/>
    <property type="match status" value="1"/>
</dbReference>
<dbReference type="InterPro" id="IPR038718">
    <property type="entry name" value="SNF2-like_sf"/>
</dbReference>
<proteinExistence type="predicted"/>
<dbReference type="InterPro" id="IPR014001">
    <property type="entry name" value="Helicase_ATP-bd"/>
</dbReference>
<dbReference type="EMBL" id="JATAAI010000011">
    <property type="protein sequence ID" value="KAK1742140.1"/>
    <property type="molecule type" value="Genomic_DNA"/>
</dbReference>
<dbReference type="GO" id="GO:0006283">
    <property type="term" value="P:transcription-coupled nucleotide-excision repair"/>
    <property type="evidence" value="ECO:0007669"/>
    <property type="project" value="TreeGrafter"/>
</dbReference>
<dbReference type="CDD" id="cd18793">
    <property type="entry name" value="SF2_C_SNF"/>
    <property type="match status" value="1"/>
</dbReference>
<accession>A0AAD9DDU5</accession>
<evidence type="ECO:0000259" key="3">
    <source>
        <dbReference type="PROSITE" id="PS51192"/>
    </source>
</evidence>
<reference evidence="5" key="1">
    <citation type="submission" date="2023-06" db="EMBL/GenBank/DDBJ databases">
        <title>Survivors Of The Sea: Transcriptome response of Skeletonema marinoi to long-term dormancy.</title>
        <authorList>
            <person name="Pinder M.I.M."/>
            <person name="Kourtchenko O."/>
            <person name="Robertson E.K."/>
            <person name="Larsson T."/>
            <person name="Maumus F."/>
            <person name="Osuna-Cruz C.M."/>
            <person name="Vancaester E."/>
            <person name="Stenow R."/>
            <person name="Vandepoele K."/>
            <person name="Ploug H."/>
            <person name="Bruchert V."/>
            <person name="Godhe A."/>
            <person name="Topel M."/>
        </authorList>
    </citation>
    <scope>NUCLEOTIDE SEQUENCE</scope>
    <source>
        <strain evidence="5">R05AC</strain>
    </source>
</reference>
<dbReference type="PROSITE" id="PS51192">
    <property type="entry name" value="HELICASE_ATP_BIND_1"/>
    <property type="match status" value="1"/>
</dbReference>
<dbReference type="PANTHER" id="PTHR45629:SF7">
    <property type="entry name" value="DNA EXCISION REPAIR PROTEIN ERCC-6-RELATED"/>
    <property type="match status" value="1"/>
</dbReference>
<dbReference type="GO" id="GO:0008094">
    <property type="term" value="F:ATP-dependent activity, acting on DNA"/>
    <property type="evidence" value="ECO:0007669"/>
    <property type="project" value="TreeGrafter"/>
</dbReference>
<dbReference type="InterPro" id="IPR050496">
    <property type="entry name" value="SNF2_RAD54_helicase_repair"/>
</dbReference>
<dbReference type="Pfam" id="PF00176">
    <property type="entry name" value="SNF2-rel_dom"/>
    <property type="match status" value="1"/>
</dbReference>
<dbReference type="GO" id="GO:0005524">
    <property type="term" value="F:ATP binding"/>
    <property type="evidence" value="ECO:0007669"/>
    <property type="project" value="InterPro"/>
</dbReference>
<dbReference type="FunFam" id="3.40.50.10810:FF:000094">
    <property type="entry name" value="DNA excision repair protein ERCC-6"/>
    <property type="match status" value="1"/>
</dbReference>
<feature type="compositionally biased region" description="Basic residues" evidence="2">
    <location>
        <begin position="314"/>
        <end position="323"/>
    </location>
</feature>
<gene>
    <name evidence="5" type="ORF">QTG54_006705</name>
</gene>
<feature type="region of interest" description="Disordered" evidence="2">
    <location>
        <begin position="450"/>
        <end position="470"/>
    </location>
</feature>
<dbReference type="InterPro" id="IPR049730">
    <property type="entry name" value="SNF2/RAD54-like_C"/>
</dbReference>
<evidence type="ECO:0000256" key="2">
    <source>
        <dbReference type="SAM" id="MobiDB-lite"/>
    </source>
</evidence>
<dbReference type="Gene3D" id="3.40.50.300">
    <property type="entry name" value="P-loop containing nucleotide triphosphate hydrolases"/>
    <property type="match status" value="1"/>
</dbReference>
<dbReference type="GO" id="GO:0005634">
    <property type="term" value="C:nucleus"/>
    <property type="evidence" value="ECO:0007669"/>
    <property type="project" value="TreeGrafter"/>
</dbReference>
<dbReference type="InterPro" id="IPR027417">
    <property type="entry name" value="P-loop_NTPase"/>
</dbReference>
<dbReference type="PROSITE" id="PS51194">
    <property type="entry name" value="HELICASE_CTER"/>
    <property type="match status" value="1"/>
</dbReference>
<keyword evidence="6" id="KW-1185">Reference proteome</keyword>
<dbReference type="SUPFAM" id="SSF52540">
    <property type="entry name" value="P-loop containing nucleoside triphosphate hydrolases"/>
    <property type="match status" value="2"/>
</dbReference>
<evidence type="ECO:0000313" key="6">
    <source>
        <dbReference type="Proteomes" id="UP001224775"/>
    </source>
</evidence>
<evidence type="ECO:0000313" key="5">
    <source>
        <dbReference type="EMBL" id="KAK1742140.1"/>
    </source>
</evidence>
<feature type="compositionally biased region" description="Basic residues" evidence="2">
    <location>
        <begin position="458"/>
        <end position="470"/>
    </location>
</feature>
<feature type="compositionally biased region" description="Acidic residues" evidence="2">
    <location>
        <begin position="340"/>
        <end position="352"/>
    </location>
</feature>
<feature type="domain" description="Helicase ATP-binding" evidence="3">
    <location>
        <begin position="597"/>
        <end position="795"/>
    </location>
</feature>
<sequence length="1346" mass="150425">MTDANNNNNTNEAALLASLGSTTADASTYESSILRNAKLRSAPQIELPHAEIARAIAANTSSNAAINGGTGGLVPCGVFGINLPDLAGMAPSTCADGNRRTNNNSAEDVPHLLTVLSKVRQSLHSAQGNKNNGSSNNEEDEETRKRNIDLLHMKEQLCLAYLHNVAGITDDDGIIPADHYRSNNKRRRRISSGGGKMDAADEYYGVLQDGDNGDDYSSSMSDAKKPAASKRGGKATSTASQPLSSSHHVSRLDQIKNGHQFNHPNNDNDNTTSTTKPLRKRNTIMSLKSQMRIDNGLTPLKSMDEERYDAEQSRKRREERKRRRLKRRRELLGLSSVGESSEEEEEEAEFVDESEKKVDDGMGVVVKDAGILKGKSKEGEDVMSAKKRGVRWAEEEQKVTKDSNAAAATKRSTTKVYCPICETILIFNNDEAEEEGEDTPDAFLSRHIAECQQSSGGRGRKTRTSRRKKKRIVDYADEDDVVDHTMDTDEIDESASTKKNSTDSTSQLDDESSTNNGTKRKESVYNPTSIDDMDEFDYEDRTDYWAKYGLKQMSIMAEQDSTEIPPGAEIYDGGLEIPAWVNNRLFPYQRIGVRWMWELHCQGAGGCVGDEMGLGKTVQVCSFLGAMAANRFIDSVLIVAPATMLAHWLSELSVWAPGLRRIMMHRSGETDGASRVVSKGMLRSLQKWLKNARSDRVNEAIDDEDYNEKGADAFCGSGYAIVTTYESIRRAPDDWVNHNWSYVVLDEGQKIRNPDADVTLACKRLRTPHRLLLSGTPIQNDLRELWSLFDFIFPGRLGTLPAFEAEFAVPIKRGGYSNASPMQVQLAYRCSLVLRDLINPYLLRRQKKDVKEVNRMPGKTEQVLFCRLSPKQRRMYEEFLRSDDVMGVMRGSANLLGAVTTLRKICNHTSLVANADGSMHPSLHDDSSSSDDEFYEEDDAIADQSGKLQVLSKILPLWKQQGHKVIIFTQWRKMLDIIERFSNMQGWKYARMDGNTNVAARQRLVDNFNNDENYFCMLMTTKTGGVGLNITGANRVLLYDPDWNPQTDAQARERAWRFGQKRDVTVYRLITAGTIEEKIYQRQIFKTALSNQVLQDPKQRRLFSQKDLKDLFTLKADTKDITETGEITRGKGVVDVNMPDEAAASENNDEEQAQKNNNTLEVVMKSKGLCGVFDHDFVENSSSKKKSISEKEMEHDAKKTALKAVASLQESSKNLDRFMPTWTGSEETKQPPLRRADNSFGNAPAAAAVSGAMMSSSSALLANLQQKRMQIASSSQKEEPDADSKKNSELLLRLRKYLRRRASNGGGPTTRELLKEFKDVPDSDAAVFRKMLKSVAVIKNGQWILR</sequence>
<dbReference type="InterPro" id="IPR000330">
    <property type="entry name" value="SNF2_N"/>
</dbReference>
<keyword evidence="1 5" id="KW-0378">Hydrolase</keyword>
<name>A0AAD9DDU5_9STRA</name>
<feature type="domain" description="Helicase C-terminal" evidence="4">
    <location>
        <begin position="949"/>
        <end position="1109"/>
    </location>
</feature>
<dbReference type="InterPro" id="IPR001650">
    <property type="entry name" value="Helicase_C-like"/>
</dbReference>